<dbReference type="Proteomes" id="UP000663865">
    <property type="component" value="Unassembled WGS sequence"/>
</dbReference>
<gene>
    <name evidence="1" type="ORF">KIK155_LOCUS5269</name>
</gene>
<evidence type="ECO:0000313" key="2">
    <source>
        <dbReference type="Proteomes" id="UP000663865"/>
    </source>
</evidence>
<organism evidence="1 2">
    <name type="scientific">Rotaria socialis</name>
    <dbReference type="NCBI Taxonomy" id="392032"/>
    <lineage>
        <taxon>Eukaryota</taxon>
        <taxon>Metazoa</taxon>
        <taxon>Spiralia</taxon>
        <taxon>Gnathifera</taxon>
        <taxon>Rotifera</taxon>
        <taxon>Eurotatoria</taxon>
        <taxon>Bdelloidea</taxon>
        <taxon>Philodinida</taxon>
        <taxon>Philodinidae</taxon>
        <taxon>Rotaria</taxon>
    </lineage>
</organism>
<protein>
    <submittedName>
        <fullName evidence="1">Uncharacterized protein</fullName>
    </submittedName>
</protein>
<dbReference type="EMBL" id="CAJNYV010000585">
    <property type="protein sequence ID" value="CAF3369644.1"/>
    <property type="molecule type" value="Genomic_DNA"/>
</dbReference>
<dbReference type="AlphaFoldDB" id="A0A817XR91"/>
<comment type="caution">
    <text evidence="1">The sequence shown here is derived from an EMBL/GenBank/DDBJ whole genome shotgun (WGS) entry which is preliminary data.</text>
</comment>
<sequence>MNKLIQLVNDIDERKKLQTIRTDMNATKDLVLTLYQNLENILIDSTEADIDLKSNIFYDKRHDFVEKDNIFISTSLVVLSADFLQTVGKTTLLH</sequence>
<reference evidence="1" key="1">
    <citation type="submission" date="2021-02" db="EMBL/GenBank/DDBJ databases">
        <authorList>
            <person name="Nowell W R."/>
        </authorList>
    </citation>
    <scope>NUCLEOTIDE SEQUENCE</scope>
</reference>
<evidence type="ECO:0000313" key="1">
    <source>
        <dbReference type="EMBL" id="CAF3369644.1"/>
    </source>
</evidence>
<accession>A0A817XR91</accession>
<proteinExistence type="predicted"/>
<name>A0A817XR91_9BILA</name>